<keyword evidence="3" id="KW-1185">Reference proteome</keyword>
<dbReference type="AlphaFoldDB" id="A0A4R2NVK6"/>
<sequence length="45" mass="5144">MWLRVIPYLLSAFFSVTAVVLVMLQAYEFGSSLIDFIGNLFNKKT</sequence>
<accession>A0A4R2NVK6</accession>
<keyword evidence="1" id="KW-0812">Transmembrane</keyword>
<evidence type="ECO:0000313" key="2">
    <source>
        <dbReference type="EMBL" id="TCP25972.1"/>
    </source>
</evidence>
<name>A0A4R2NVK6_9BACL</name>
<comment type="caution">
    <text evidence="2">The sequence shown here is derived from an EMBL/GenBank/DDBJ whole genome shotgun (WGS) entry which is preliminary data.</text>
</comment>
<feature type="transmembrane region" description="Helical" evidence="1">
    <location>
        <begin position="6"/>
        <end position="24"/>
    </location>
</feature>
<dbReference type="RefSeq" id="WP_165886943.1">
    <property type="nucleotide sequence ID" value="NZ_SLXK01000020.1"/>
</dbReference>
<evidence type="ECO:0000256" key="1">
    <source>
        <dbReference type="SAM" id="Phobius"/>
    </source>
</evidence>
<gene>
    <name evidence="2" type="ORF">EV207_1206</name>
</gene>
<dbReference type="EMBL" id="SLXK01000020">
    <property type="protein sequence ID" value="TCP25972.1"/>
    <property type="molecule type" value="Genomic_DNA"/>
</dbReference>
<keyword evidence="1" id="KW-0472">Membrane</keyword>
<keyword evidence="1" id="KW-1133">Transmembrane helix</keyword>
<organism evidence="2 3">
    <name type="scientific">Scopulibacillus darangshiensis</name>
    <dbReference type="NCBI Taxonomy" id="442528"/>
    <lineage>
        <taxon>Bacteria</taxon>
        <taxon>Bacillati</taxon>
        <taxon>Bacillota</taxon>
        <taxon>Bacilli</taxon>
        <taxon>Bacillales</taxon>
        <taxon>Sporolactobacillaceae</taxon>
        <taxon>Scopulibacillus</taxon>
    </lineage>
</organism>
<protein>
    <submittedName>
        <fullName evidence="2">Uncharacterized protein</fullName>
    </submittedName>
</protein>
<evidence type="ECO:0000313" key="3">
    <source>
        <dbReference type="Proteomes" id="UP000295416"/>
    </source>
</evidence>
<reference evidence="2 3" key="1">
    <citation type="submission" date="2019-03" db="EMBL/GenBank/DDBJ databases">
        <title>Genomic Encyclopedia of Type Strains, Phase IV (KMG-IV): sequencing the most valuable type-strain genomes for metagenomic binning, comparative biology and taxonomic classification.</title>
        <authorList>
            <person name="Goeker M."/>
        </authorList>
    </citation>
    <scope>NUCLEOTIDE SEQUENCE [LARGE SCALE GENOMIC DNA]</scope>
    <source>
        <strain evidence="2 3">DSM 19377</strain>
    </source>
</reference>
<proteinExistence type="predicted"/>
<dbReference type="Proteomes" id="UP000295416">
    <property type="component" value="Unassembled WGS sequence"/>
</dbReference>